<dbReference type="AlphaFoldDB" id="W4L7J3"/>
<protein>
    <recommendedName>
        <fullName evidence="1">Aminoglycoside phosphotransferase domain-containing protein</fullName>
    </recommendedName>
</protein>
<dbReference type="Gene3D" id="3.30.200.20">
    <property type="entry name" value="Phosphorylase Kinase, domain 1"/>
    <property type="match status" value="1"/>
</dbReference>
<dbReference type="SUPFAM" id="SSF56112">
    <property type="entry name" value="Protein kinase-like (PK-like)"/>
    <property type="match status" value="1"/>
</dbReference>
<dbReference type="CDD" id="cd05154">
    <property type="entry name" value="ACAD10_11_N-like"/>
    <property type="match status" value="1"/>
</dbReference>
<dbReference type="PATRIC" id="fig|1429438.4.peg.6867"/>
<dbReference type="InterPro" id="IPR011009">
    <property type="entry name" value="Kinase-like_dom_sf"/>
</dbReference>
<gene>
    <name evidence="2" type="ORF">ETSY1_36520</name>
</gene>
<accession>W4L7J3</accession>
<dbReference type="InterPro" id="IPR002575">
    <property type="entry name" value="Aminoglycoside_PTrfase"/>
</dbReference>
<evidence type="ECO:0000313" key="2">
    <source>
        <dbReference type="EMBL" id="ETW94048.1"/>
    </source>
</evidence>
<dbReference type="Pfam" id="PF01636">
    <property type="entry name" value="APH"/>
    <property type="match status" value="1"/>
</dbReference>
<name>W4L7J3_ENTF1</name>
<keyword evidence="3" id="KW-1185">Reference proteome</keyword>
<dbReference type="InterPro" id="IPR052898">
    <property type="entry name" value="ACAD10-like"/>
</dbReference>
<evidence type="ECO:0000259" key="1">
    <source>
        <dbReference type="Pfam" id="PF01636"/>
    </source>
</evidence>
<dbReference type="EMBL" id="AZHW01001127">
    <property type="protein sequence ID" value="ETW94048.1"/>
    <property type="molecule type" value="Genomic_DNA"/>
</dbReference>
<dbReference type="InterPro" id="IPR041726">
    <property type="entry name" value="ACAD10_11_N"/>
</dbReference>
<evidence type="ECO:0000313" key="3">
    <source>
        <dbReference type="Proteomes" id="UP000019141"/>
    </source>
</evidence>
<dbReference type="HOGENOM" id="CLU_007526_0_0_7"/>
<feature type="domain" description="Aminoglycoside phosphotransferase" evidence="1">
    <location>
        <begin position="47"/>
        <end position="271"/>
    </location>
</feature>
<proteinExistence type="predicted"/>
<dbReference type="PANTHER" id="PTHR47829:SF1">
    <property type="entry name" value="HAD FAMILY PHOSPHATASE"/>
    <property type="match status" value="1"/>
</dbReference>
<sequence>MAAPESDGPSYAQPEAIPPRAGESLDLDVVAAYLRPRLPRTDGALSVEQFIGGRANLTYVLHFGARDYVLRRPPPPPVAPGAHDMAREYRVLSALHPVYPLAPRTYCFCEDESILGVPFFVMERCQGLVIRQDMPPQYEHDLPLQRRMAEALVDALVDLHAVDYCAIGLETLGRPEGFMARQVAGWTRRWERAKPFETPAMEEVTAWLHDHLPTSPPATLIHNDFKLDNTMLDAADPGRLVAVFDWDMCTLGDPLADLGQLLCYWTEAQDHPDRYDAFPSPTVLPGFLTRDEVVQRYAERSGRDVTHIAFYHAYSLWRTATVVAQLFMLYQGGQSKDERLKHYDQRMLSFASEALKVVRGTSYTT</sequence>
<dbReference type="Gene3D" id="3.90.1200.10">
    <property type="match status" value="1"/>
</dbReference>
<reference evidence="2 3" key="1">
    <citation type="journal article" date="2014" name="Nature">
        <title>An environmental bacterial taxon with a large and distinct metabolic repertoire.</title>
        <authorList>
            <person name="Wilson M.C."/>
            <person name="Mori T."/>
            <person name="Ruckert C."/>
            <person name="Uria A.R."/>
            <person name="Helf M.J."/>
            <person name="Takada K."/>
            <person name="Gernert C."/>
            <person name="Steffens U.A."/>
            <person name="Heycke N."/>
            <person name="Schmitt S."/>
            <person name="Rinke C."/>
            <person name="Helfrich E.J."/>
            <person name="Brachmann A.O."/>
            <person name="Gurgui C."/>
            <person name="Wakimoto T."/>
            <person name="Kracht M."/>
            <person name="Crusemann M."/>
            <person name="Hentschel U."/>
            <person name="Abe I."/>
            <person name="Matsunaga S."/>
            <person name="Kalinowski J."/>
            <person name="Takeyama H."/>
            <person name="Piel J."/>
        </authorList>
    </citation>
    <scope>NUCLEOTIDE SEQUENCE [LARGE SCALE GENOMIC DNA]</scope>
    <source>
        <strain evidence="3">TSY1</strain>
    </source>
</reference>
<dbReference type="PANTHER" id="PTHR47829">
    <property type="entry name" value="HYDROLASE, PUTATIVE (AFU_ORTHOLOGUE AFUA_1G12880)-RELATED"/>
    <property type="match status" value="1"/>
</dbReference>
<comment type="caution">
    <text evidence="2">The sequence shown here is derived from an EMBL/GenBank/DDBJ whole genome shotgun (WGS) entry which is preliminary data.</text>
</comment>
<organism evidence="2 3">
    <name type="scientific">Entotheonella factor</name>
    <dbReference type="NCBI Taxonomy" id="1429438"/>
    <lineage>
        <taxon>Bacteria</taxon>
        <taxon>Pseudomonadati</taxon>
        <taxon>Nitrospinota/Tectimicrobiota group</taxon>
        <taxon>Candidatus Tectimicrobiota</taxon>
        <taxon>Candidatus Entotheonellia</taxon>
        <taxon>Candidatus Entotheonellales</taxon>
        <taxon>Candidatus Entotheonellaceae</taxon>
        <taxon>Candidatus Entotheonella</taxon>
    </lineage>
</organism>
<dbReference type="Proteomes" id="UP000019141">
    <property type="component" value="Unassembled WGS sequence"/>
</dbReference>